<dbReference type="RefSeq" id="XP_008873821.1">
    <property type="nucleotide sequence ID" value="XM_008875599.1"/>
</dbReference>
<dbReference type="GeneID" id="20086558"/>
<reference evidence="2" key="1">
    <citation type="submission" date="2013-12" db="EMBL/GenBank/DDBJ databases">
        <title>The Genome Sequence of Aphanomyces invadans NJM9701.</title>
        <authorList>
            <consortium name="The Broad Institute Genomics Platform"/>
            <person name="Russ C."/>
            <person name="Tyler B."/>
            <person name="van West P."/>
            <person name="Dieguez-Uribeondo J."/>
            <person name="Young S.K."/>
            <person name="Zeng Q."/>
            <person name="Gargeya S."/>
            <person name="Fitzgerald M."/>
            <person name="Abouelleil A."/>
            <person name="Alvarado L."/>
            <person name="Chapman S.B."/>
            <person name="Gainer-Dewar J."/>
            <person name="Goldberg J."/>
            <person name="Griggs A."/>
            <person name="Gujja S."/>
            <person name="Hansen M."/>
            <person name="Howarth C."/>
            <person name="Imamovic A."/>
            <person name="Ireland A."/>
            <person name="Larimer J."/>
            <person name="McCowan C."/>
            <person name="Murphy C."/>
            <person name="Pearson M."/>
            <person name="Poon T.W."/>
            <person name="Priest M."/>
            <person name="Roberts A."/>
            <person name="Saif S."/>
            <person name="Shea T."/>
            <person name="Sykes S."/>
            <person name="Wortman J."/>
            <person name="Nusbaum C."/>
            <person name="Birren B."/>
        </authorList>
    </citation>
    <scope>NUCLEOTIDE SEQUENCE [LARGE SCALE GENOMIC DNA]</scope>
    <source>
        <strain evidence="2">NJM9701</strain>
    </source>
</reference>
<proteinExistence type="predicted"/>
<dbReference type="AlphaFoldDB" id="A0A024TW73"/>
<dbReference type="EMBL" id="KI913972">
    <property type="protein sequence ID" value="ETV97612.1"/>
    <property type="molecule type" value="Genomic_DNA"/>
</dbReference>
<feature type="compositionally biased region" description="Low complexity" evidence="1">
    <location>
        <begin position="39"/>
        <end position="50"/>
    </location>
</feature>
<gene>
    <name evidence="2" type="ORF">H310_09508</name>
</gene>
<dbReference type="VEuPathDB" id="FungiDB:H310_09508"/>
<protein>
    <submittedName>
        <fullName evidence="2">Uncharacterized protein</fullName>
    </submittedName>
</protein>
<accession>A0A024TW73</accession>
<organism evidence="2">
    <name type="scientific">Aphanomyces invadans</name>
    <dbReference type="NCBI Taxonomy" id="157072"/>
    <lineage>
        <taxon>Eukaryota</taxon>
        <taxon>Sar</taxon>
        <taxon>Stramenopiles</taxon>
        <taxon>Oomycota</taxon>
        <taxon>Saprolegniomycetes</taxon>
        <taxon>Saprolegniales</taxon>
        <taxon>Verrucalvaceae</taxon>
        <taxon>Aphanomyces</taxon>
    </lineage>
</organism>
<feature type="region of interest" description="Disordered" evidence="1">
    <location>
        <begin position="21"/>
        <end position="61"/>
    </location>
</feature>
<evidence type="ECO:0000256" key="1">
    <source>
        <dbReference type="SAM" id="MobiDB-lite"/>
    </source>
</evidence>
<name>A0A024TW73_9STRA</name>
<sequence>MPDIIVLEEAIAIDIESNIADDSNVNADPRSNAGGDPLNGNGNADAASGGQKRGRQGSELWSFYTDDVNPHQHKSALFGNRV</sequence>
<evidence type="ECO:0000313" key="2">
    <source>
        <dbReference type="EMBL" id="ETV97612.1"/>
    </source>
</evidence>